<accession>A0A1I7ZIM1</accession>
<feature type="region of interest" description="Disordered" evidence="1">
    <location>
        <begin position="34"/>
        <end position="55"/>
    </location>
</feature>
<evidence type="ECO:0000313" key="4">
    <source>
        <dbReference type="WBParaSite" id="L893_g26566.t1"/>
    </source>
</evidence>
<name>A0A1I7ZIM1_9BILA</name>
<keyword evidence="3" id="KW-1185">Reference proteome</keyword>
<keyword evidence="2" id="KW-0732">Signal</keyword>
<evidence type="ECO:0000256" key="1">
    <source>
        <dbReference type="SAM" id="MobiDB-lite"/>
    </source>
</evidence>
<sequence length="72" mass="8292">MSESTTSAMFSLRVFLFLGFVFFLVNADVSGGKPSGVQPGPPHRHQNRHPVPSTDDGTLRNKRWCPYYYYYY</sequence>
<dbReference type="WBParaSite" id="L893_g26566.t1">
    <property type="protein sequence ID" value="L893_g26566.t1"/>
    <property type="gene ID" value="L893_g26566"/>
</dbReference>
<feature type="chain" id="PRO_5009313529" evidence="2">
    <location>
        <begin position="28"/>
        <end position="72"/>
    </location>
</feature>
<dbReference type="Proteomes" id="UP000095287">
    <property type="component" value="Unplaced"/>
</dbReference>
<dbReference type="AlphaFoldDB" id="A0A1I7ZIM1"/>
<evidence type="ECO:0000256" key="2">
    <source>
        <dbReference type="SAM" id="SignalP"/>
    </source>
</evidence>
<evidence type="ECO:0000313" key="3">
    <source>
        <dbReference type="Proteomes" id="UP000095287"/>
    </source>
</evidence>
<feature type="signal peptide" evidence="2">
    <location>
        <begin position="1"/>
        <end position="27"/>
    </location>
</feature>
<protein>
    <submittedName>
        <fullName evidence="4">Uncharacterized protein</fullName>
    </submittedName>
</protein>
<organism evidence="3 4">
    <name type="scientific">Steinernema glaseri</name>
    <dbReference type="NCBI Taxonomy" id="37863"/>
    <lineage>
        <taxon>Eukaryota</taxon>
        <taxon>Metazoa</taxon>
        <taxon>Ecdysozoa</taxon>
        <taxon>Nematoda</taxon>
        <taxon>Chromadorea</taxon>
        <taxon>Rhabditida</taxon>
        <taxon>Tylenchina</taxon>
        <taxon>Panagrolaimomorpha</taxon>
        <taxon>Strongyloidoidea</taxon>
        <taxon>Steinernematidae</taxon>
        <taxon>Steinernema</taxon>
    </lineage>
</organism>
<proteinExistence type="predicted"/>
<reference evidence="4" key="1">
    <citation type="submission" date="2016-11" db="UniProtKB">
        <authorList>
            <consortium name="WormBaseParasite"/>
        </authorList>
    </citation>
    <scope>IDENTIFICATION</scope>
</reference>